<sequence length="128" mass="14073">MTEVFASRSSPQLDGPTIIQNWRKEWRSDENQAGMLRPGEKSPAEELMDQQSTLEHGIYGPRPGSRNELWTDGHCWATILAANKSNAETPVMGTSGVTVIRDSQLPTTSLGASGRTENDQPVEIRSGY</sequence>
<proteinExistence type="predicted"/>
<feature type="region of interest" description="Disordered" evidence="1">
    <location>
        <begin position="29"/>
        <end position="48"/>
    </location>
</feature>
<dbReference type="EMBL" id="JAPWDQ010000004">
    <property type="protein sequence ID" value="KAJ5488497.1"/>
    <property type="molecule type" value="Genomic_DNA"/>
</dbReference>
<accession>A0A9W9XD15</accession>
<dbReference type="AlphaFoldDB" id="A0A9W9XD15"/>
<feature type="region of interest" description="Disordered" evidence="1">
    <location>
        <begin position="102"/>
        <end position="128"/>
    </location>
</feature>
<dbReference type="GeneID" id="81623238"/>
<comment type="caution">
    <text evidence="2">The sequence shown here is derived from an EMBL/GenBank/DDBJ whole genome shotgun (WGS) entry which is preliminary data.</text>
</comment>
<gene>
    <name evidence="2" type="ORF">N7539_003387</name>
</gene>
<protein>
    <submittedName>
        <fullName evidence="2">Uncharacterized protein</fullName>
    </submittedName>
</protein>
<keyword evidence="3" id="KW-1185">Reference proteome</keyword>
<dbReference type="RefSeq" id="XP_056790530.1">
    <property type="nucleotide sequence ID" value="XM_056932989.1"/>
</dbReference>
<dbReference type="Proteomes" id="UP001148312">
    <property type="component" value="Unassembled WGS sequence"/>
</dbReference>
<reference evidence="2" key="2">
    <citation type="journal article" date="2023" name="IMA Fungus">
        <title>Comparative genomic study of the Penicillium genus elucidates a diverse pangenome and 15 lateral gene transfer events.</title>
        <authorList>
            <person name="Petersen C."/>
            <person name="Sorensen T."/>
            <person name="Nielsen M.R."/>
            <person name="Sondergaard T.E."/>
            <person name="Sorensen J.L."/>
            <person name="Fitzpatrick D.A."/>
            <person name="Frisvad J.C."/>
            <person name="Nielsen K.L."/>
        </authorList>
    </citation>
    <scope>NUCLEOTIDE SEQUENCE</scope>
    <source>
        <strain evidence="2">IBT 30728</strain>
    </source>
</reference>
<name>A0A9W9XD15_9EURO</name>
<reference evidence="2" key="1">
    <citation type="submission" date="2022-12" db="EMBL/GenBank/DDBJ databases">
        <authorList>
            <person name="Petersen C."/>
        </authorList>
    </citation>
    <scope>NUCLEOTIDE SEQUENCE</scope>
    <source>
        <strain evidence="2">IBT 30728</strain>
    </source>
</reference>
<evidence type="ECO:0000313" key="2">
    <source>
        <dbReference type="EMBL" id="KAJ5488497.1"/>
    </source>
</evidence>
<organism evidence="2 3">
    <name type="scientific">Penicillium diatomitis</name>
    <dbReference type="NCBI Taxonomy" id="2819901"/>
    <lineage>
        <taxon>Eukaryota</taxon>
        <taxon>Fungi</taxon>
        <taxon>Dikarya</taxon>
        <taxon>Ascomycota</taxon>
        <taxon>Pezizomycotina</taxon>
        <taxon>Eurotiomycetes</taxon>
        <taxon>Eurotiomycetidae</taxon>
        <taxon>Eurotiales</taxon>
        <taxon>Aspergillaceae</taxon>
        <taxon>Penicillium</taxon>
    </lineage>
</organism>
<evidence type="ECO:0000256" key="1">
    <source>
        <dbReference type="SAM" id="MobiDB-lite"/>
    </source>
</evidence>
<evidence type="ECO:0000313" key="3">
    <source>
        <dbReference type="Proteomes" id="UP001148312"/>
    </source>
</evidence>